<organism evidence="2 3">
    <name type="scientific">Panicum hallii var. hallii</name>
    <dbReference type="NCBI Taxonomy" id="1504633"/>
    <lineage>
        <taxon>Eukaryota</taxon>
        <taxon>Viridiplantae</taxon>
        <taxon>Streptophyta</taxon>
        <taxon>Embryophyta</taxon>
        <taxon>Tracheophyta</taxon>
        <taxon>Spermatophyta</taxon>
        <taxon>Magnoliopsida</taxon>
        <taxon>Liliopsida</taxon>
        <taxon>Poales</taxon>
        <taxon>Poaceae</taxon>
        <taxon>PACMAD clade</taxon>
        <taxon>Panicoideae</taxon>
        <taxon>Panicodae</taxon>
        <taxon>Paniceae</taxon>
        <taxon>Panicinae</taxon>
        <taxon>Panicum</taxon>
        <taxon>Panicum sect. Panicum</taxon>
    </lineage>
</organism>
<accession>A0A2T7EQM9</accession>
<dbReference type="EMBL" id="CM009750">
    <property type="protein sequence ID" value="PUZ70128.1"/>
    <property type="molecule type" value="Genomic_DNA"/>
</dbReference>
<evidence type="ECO:0000313" key="3">
    <source>
        <dbReference type="Proteomes" id="UP000244336"/>
    </source>
</evidence>
<keyword evidence="3" id="KW-1185">Reference proteome</keyword>
<dbReference type="OrthoDB" id="10258692at2759"/>
<gene>
    <name evidence="2" type="ORF">GQ55_2G200500</name>
</gene>
<dbReference type="SUPFAM" id="SSF46689">
    <property type="entry name" value="Homeodomain-like"/>
    <property type="match status" value="1"/>
</dbReference>
<proteinExistence type="predicted"/>
<name>A0A2T7EQM9_9POAL</name>
<dbReference type="AlphaFoldDB" id="A0A2T7EQM9"/>
<sequence>MGKHRSSPSGRKNPMMRKRGIELLCAVARPPQECWSIRERINFRIALARFGKDWPRVAQFIATKTTDQKQRLTANPMKKLPSQLVLSTT</sequence>
<dbReference type="InterPro" id="IPR009057">
    <property type="entry name" value="Homeodomain-like_sf"/>
</dbReference>
<feature type="region of interest" description="Disordered" evidence="1">
    <location>
        <begin position="66"/>
        <end position="89"/>
    </location>
</feature>
<reference evidence="2 3" key="1">
    <citation type="submission" date="2018-04" db="EMBL/GenBank/DDBJ databases">
        <title>WGS assembly of Panicum hallii var. hallii HAL2.</title>
        <authorList>
            <person name="Lovell J."/>
            <person name="Jenkins J."/>
            <person name="Lowry D."/>
            <person name="Mamidi S."/>
            <person name="Sreedasyam A."/>
            <person name="Weng X."/>
            <person name="Barry K."/>
            <person name="Bonette J."/>
            <person name="Campitelli B."/>
            <person name="Daum C."/>
            <person name="Gordon S."/>
            <person name="Gould B."/>
            <person name="Lipzen A."/>
            <person name="MacQueen A."/>
            <person name="Palacio-Mejia J."/>
            <person name="Plott C."/>
            <person name="Shakirov E."/>
            <person name="Shu S."/>
            <person name="Yoshinaga Y."/>
            <person name="Zane M."/>
            <person name="Rokhsar D."/>
            <person name="Grimwood J."/>
            <person name="Schmutz J."/>
            <person name="Juenger T."/>
        </authorList>
    </citation>
    <scope>NUCLEOTIDE SEQUENCE [LARGE SCALE GENOMIC DNA]</scope>
    <source>
        <strain evidence="3">cv. HAL2</strain>
    </source>
</reference>
<dbReference type="Gramene" id="PUZ70128">
    <property type="protein sequence ID" value="PUZ70128"/>
    <property type="gene ID" value="GQ55_2G200500"/>
</dbReference>
<evidence type="ECO:0000313" key="2">
    <source>
        <dbReference type="EMBL" id="PUZ70128.1"/>
    </source>
</evidence>
<dbReference type="Proteomes" id="UP000244336">
    <property type="component" value="Chromosome 2"/>
</dbReference>
<protein>
    <recommendedName>
        <fullName evidence="4">Myb-like domain-containing protein</fullName>
    </recommendedName>
</protein>
<dbReference type="Gene3D" id="1.10.10.60">
    <property type="entry name" value="Homeodomain-like"/>
    <property type="match status" value="1"/>
</dbReference>
<evidence type="ECO:0000256" key="1">
    <source>
        <dbReference type="SAM" id="MobiDB-lite"/>
    </source>
</evidence>
<evidence type="ECO:0008006" key="4">
    <source>
        <dbReference type="Google" id="ProtNLM"/>
    </source>
</evidence>